<name>A0ABQ5DWC6_9ASTR</name>
<reference evidence="2" key="2">
    <citation type="submission" date="2022-01" db="EMBL/GenBank/DDBJ databases">
        <authorList>
            <person name="Yamashiro T."/>
            <person name="Shiraishi A."/>
            <person name="Satake H."/>
            <person name="Nakayama K."/>
        </authorList>
    </citation>
    <scope>NUCLEOTIDE SEQUENCE</scope>
</reference>
<evidence type="ECO:0000256" key="1">
    <source>
        <dbReference type="SAM" id="MobiDB-lite"/>
    </source>
</evidence>
<reference evidence="2" key="1">
    <citation type="journal article" date="2022" name="Int. J. Mol. Sci.">
        <title>Draft Genome of Tanacetum Coccineum: Genomic Comparison of Closely Related Tanacetum-Family Plants.</title>
        <authorList>
            <person name="Yamashiro T."/>
            <person name="Shiraishi A."/>
            <person name="Nakayama K."/>
            <person name="Satake H."/>
        </authorList>
    </citation>
    <scope>NUCLEOTIDE SEQUENCE</scope>
</reference>
<dbReference type="EMBL" id="BQNB010015733">
    <property type="protein sequence ID" value="GJT43491.1"/>
    <property type="molecule type" value="Genomic_DNA"/>
</dbReference>
<keyword evidence="3" id="KW-1185">Reference proteome</keyword>
<feature type="region of interest" description="Disordered" evidence="1">
    <location>
        <begin position="1"/>
        <end position="97"/>
    </location>
</feature>
<gene>
    <name evidence="2" type="ORF">Tco_0952206</name>
</gene>
<comment type="caution">
    <text evidence="2">The sequence shown here is derived from an EMBL/GenBank/DDBJ whole genome shotgun (WGS) entry which is preliminary data.</text>
</comment>
<feature type="compositionally biased region" description="Basic and acidic residues" evidence="1">
    <location>
        <begin position="19"/>
        <end position="31"/>
    </location>
</feature>
<protein>
    <submittedName>
        <fullName evidence="2">Uncharacterized protein</fullName>
    </submittedName>
</protein>
<feature type="compositionally biased region" description="Polar residues" evidence="1">
    <location>
        <begin position="78"/>
        <end position="97"/>
    </location>
</feature>
<sequence>MTIKQQKVVEQEKDDDDSDNRLEPGSHKDNPETVDDDADNYVEKVDEQETGEIGSLETRTDETQTTIPTPPRSPRTILSSDKNITQELTDNGVSQLAEQDTEELIENNLKPCIAATIIKDHDAFRSKVPDFVSQEFQAQAPQIIEELFKNYVQSNVFHVHPTTTTSTI</sequence>
<proteinExistence type="predicted"/>
<evidence type="ECO:0000313" key="3">
    <source>
        <dbReference type="Proteomes" id="UP001151760"/>
    </source>
</evidence>
<accession>A0ABQ5DWC6</accession>
<dbReference type="Proteomes" id="UP001151760">
    <property type="component" value="Unassembled WGS sequence"/>
</dbReference>
<evidence type="ECO:0000313" key="2">
    <source>
        <dbReference type="EMBL" id="GJT43491.1"/>
    </source>
</evidence>
<organism evidence="2 3">
    <name type="scientific">Tanacetum coccineum</name>
    <dbReference type="NCBI Taxonomy" id="301880"/>
    <lineage>
        <taxon>Eukaryota</taxon>
        <taxon>Viridiplantae</taxon>
        <taxon>Streptophyta</taxon>
        <taxon>Embryophyta</taxon>
        <taxon>Tracheophyta</taxon>
        <taxon>Spermatophyta</taxon>
        <taxon>Magnoliopsida</taxon>
        <taxon>eudicotyledons</taxon>
        <taxon>Gunneridae</taxon>
        <taxon>Pentapetalae</taxon>
        <taxon>asterids</taxon>
        <taxon>campanulids</taxon>
        <taxon>Asterales</taxon>
        <taxon>Asteraceae</taxon>
        <taxon>Asteroideae</taxon>
        <taxon>Anthemideae</taxon>
        <taxon>Anthemidinae</taxon>
        <taxon>Tanacetum</taxon>
    </lineage>
</organism>